<dbReference type="OrthoDB" id="9775296at2"/>
<dbReference type="PANTHER" id="PTHR43976:SF16">
    <property type="entry name" value="SHORT-CHAIN DEHYDROGENASE_REDUCTASE FAMILY PROTEIN"/>
    <property type="match status" value="1"/>
</dbReference>
<evidence type="ECO:0000256" key="2">
    <source>
        <dbReference type="ARBA" id="ARBA00023002"/>
    </source>
</evidence>
<evidence type="ECO:0000313" key="5">
    <source>
        <dbReference type="Proteomes" id="UP000228621"/>
    </source>
</evidence>
<sequence length="277" mass="30638">MSVQKSILITGCSTGIGYYCALQLSKAGFQVIASVRNAKDLNKFEGTNIHCILLDLVCEQSIKDGFEQALAIANGRLDALFNNGAYGQPGAVEDLPTEVLRKQFEVNFFGWHTLTCLAVAQMRKQGAGRIIHNSSVLGLVALPYRGAYNASKFALEGLTDTLRMELSNSNIQVSLIEPGPIVSKFRENAKAAFLQHIDHANSAHQKEYQAQLNRLGAEDAPQKFTLGPDAVYKVLLHALTAPRPKARYYVTFPTYLMGYLKRLLSSRMLDKVLMKNR</sequence>
<proteinExistence type="inferred from homology"/>
<comment type="similarity">
    <text evidence="1 3">Belongs to the short-chain dehydrogenases/reductases (SDR) family.</text>
</comment>
<dbReference type="InterPro" id="IPR051911">
    <property type="entry name" value="SDR_oxidoreductase"/>
</dbReference>
<organism evidence="4 5">
    <name type="scientific">Pseudoalteromonas piscicida</name>
    <dbReference type="NCBI Taxonomy" id="43662"/>
    <lineage>
        <taxon>Bacteria</taxon>
        <taxon>Pseudomonadati</taxon>
        <taxon>Pseudomonadota</taxon>
        <taxon>Gammaproteobacteria</taxon>
        <taxon>Alteromonadales</taxon>
        <taxon>Pseudoalteromonadaceae</taxon>
        <taxon>Pseudoalteromonas</taxon>
    </lineage>
</organism>
<comment type="caution">
    <text evidence="4">The sequence shown here is derived from an EMBL/GenBank/DDBJ whole genome shotgun (WGS) entry which is preliminary data.</text>
</comment>
<evidence type="ECO:0000313" key="4">
    <source>
        <dbReference type="EMBL" id="PCK30512.1"/>
    </source>
</evidence>
<dbReference type="InterPro" id="IPR036291">
    <property type="entry name" value="NAD(P)-bd_dom_sf"/>
</dbReference>
<gene>
    <name evidence="4" type="ORF">CEX98_17045</name>
</gene>
<accession>A0A2A5JM41</accession>
<dbReference type="InterPro" id="IPR002347">
    <property type="entry name" value="SDR_fam"/>
</dbReference>
<dbReference type="CDD" id="cd05374">
    <property type="entry name" value="17beta-HSD-like_SDR_c"/>
    <property type="match status" value="1"/>
</dbReference>
<dbReference type="GO" id="GO:0016491">
    <property type="term" value="F:oxidoreductase activity"/>
    <property type="evidence" value="ECO:0007669"/>
    <property type="project" value="UniProtKB-KW"/>
</dbReference>
<name>A0A2A5JM41_PSEO7</name>
<evidence type="ECO:0000256" key="1">
    <source>
        <dbReference type="ARBA" id="ARBA00006484"/>
    </source>
</evidence>
<evidence type="ECO:0000256" key="3">
    <source>
        <dbReference type="RuleBase" id="RU000363"/>
    </source>
</evidence>
<dbReference type="Pfam" id="PF00106">
    <property type="entry name" value="adh_short"/>
    <property type="match status" value="1"/>
</dbReference>
<dbReference type="Proteomes" id="UP000228621">
    <property type="component" value="Unassembled WGS sequence"/>
</dbReference>
<dbReference type="RefSeq" id="WP_099643230.1">
    <property type="nucleotide sequence ID" value="NZ_NKHF01000079.1"/>
</dbReference>
<dbReference type="PRINTS" id="PR00081">
    <property type="entry name" value="GDHRDH"/>
</dbReference>
<keyword evidence="5" id="KW-1185">Reference proteome</keyword>
<dbReference type="EMBL" id="NKHF01000079">
    <property type="protein sequence ID" value="PCK30512.1"/>
    <property type="molecule type" value="Genomic_DNA"/>
</dbReference>
<dbReference type="Gene3D" id="3.40.50.720">
    <property type="entry name" value="NAD(P)-binding Rossmann-like Domain"/>
    <property type="match status" value="1"/>
</dbReference>
<dbReference type="AlphaFoldDB" id="A0A2A5JM41"/>
<keyword evidence="2" id="KW-0560">Oxidoreductase</keyword>
<dbReference type="PANTHER" id="PTHR43976">
    <property type="entry name" value="SHORT CHAIN DEHYDROGENASE"/>
    <property type="match status" value="1"/>
</dbReference>
<dbReference type="NCBIfam" id="NF004649">
    <property type="entry name" value="PRK05993.1"/>
    <property type="match status" value="1"/>
</dbReference>
<dbReference type="PROSITE" id="PS00061">
    <property type="entry name" value="ADH_SHORT"/>
    <property type="match status" value="1"/>
</dbReference>
<dbReference type="SUPFAM" id="SSF51735">
    <property type="entry name" value="NAD(P)-binding Rossmann-fold domains"/>
    <property type="match status" value="1"/>
</dbReference>
<reference evidence="5" key="1">
    <citation type="journal article" date="2019" name="Genome Announc.">
        <title>Draft Genome Sequence of Pseudoalteromonas piscicida Strain 36Y ROTHPW, an Hypersaline Seawater Isolate from the South Coast of Sonora, Mexico.</title>
        <authorList>
            <person name="Sanchez-Diaz R."/>
            <person name="Molina-Garza Z.J."/>
            <person name="Cruz-Suarez L.E."/>
            <person name="Selvin J."/>
            <person name="Kiran G.S."/>
            <person name="Ibarra-Gamez J.C."/>
            <person name="Gomez-Gil B."/>
            <person name="Galaviz-Silva L."/>
        </authorList>
    </citation>
    <scope>NUCLEOTIDE SEQUENCE [LARGE SCALE GENOMIC DNA]</scope>
    <source>
        <strain evidence="5">36Y_RITHPW</strain>
    </source>
</reference>
<dbReference type="InterPro" id="IPR020904">
    <property type="entry name" value="Sc_DH/Rdtase_CS"/>
</dbReference>
<dbReference type="PRINTS" id="PR00080">
    <property type="entry name" value="SDRFAMILY"/>
</dbReference>
<protein>
    <submittedName>
        <fullName evidence="4">Short-chain dehydrogenase</fullName>
    </submittedName>
</protein>